<reference evidence="2 3" key="1">
    <citation type="journal article" date="2014" name="Nature">
        <title>The genome of the recently domesticated crop plant sugar beet (Beta vulgaris).</title>
        <authorList>
            <person name="Dohm J.C."/>
            <person name="Minoche A.E."/>
            <person name="Holtgrawe D."/>
            <person name="Capella-Gutierrez S."/>
            <person name="Zakrzewski F."/>
            <person name="Tafer H."/>
            <person name="Rupp O."/>
            <person name="Sorensen T.R."/>
            <person name="Stracke R."/>
            <person name="Reinhardt R."/>
            <person name="Goesmann A."/>
            <person name="Kraft T."/>
            <person name="Schulz B."/>
            <person name="Stadler P.F."/>
            <person name="Schmidt T."/>
            <person name="Gabaldon T."/>
            <person name="Lehrach H."/>
            <person name="Weisshaar B."/>
            <person name="Himmelbauer H."/>
        </authorList>
    </citation>
    <scope>NUCLEOTIDE SEQUENCE [LARGE SCALE GENOMIC DNA]</scope>
    <source>
        <tissue evidence="2">Taproot</tissue>
    </source>
</reference>
<proteinExistence type="predicted"/>
<dbReference type="Gramene" id="KMS99520">
    <property type="protein sequence ID" value="KMS99520"/>
    <property type="gene ID" value="BVRB_1g022930"/>
</dbReference>
<feature type="compositionally biased region" description="Basic and acidic residues" evidence="1">
    <location>
        <begin position="1"/>
        <end position="12"/>
    </location>
</feature>
<gene>
    <name evidence="2" type="ORF">BVRB_1g022930</name>
</gene>
<keyword evidence="3" id="KW-1185">Reference proteome</keyword>
<evidence type="ECO:0000256" key="1">
    <source>
        <dbReference type="SAM" id="MobiDB-lite"/>
    </source>
</evidence>
<feature type="region of interest" description="Disordered" evidence="1">
    <location>
        <begin position="1"/>
        <end position="22"/>
    </location>
</feature>
<name>A0A0J8E8U6_BETVV</name>
<organism evidence="2 3">
    <name type="scientific">Beta vulgaris subsp. vulgaris</name>
    <name type="common">Beet</name>
    <dbReference type="NCBI Taxonomy" id="3555"/>
    <lineage>
        <taxon>Eukaryota</taxon>
        <taxon>Viridiplantae</taxon>
        <taxon>Streptophyta</taxon>
        <taxon>Embryophyta</taxon>
        <taxon>Tracheophyta</taxon>
        <taxon>Spermatophyta</taxon>
        <taxon>Magnoliopsida</taxon>
        <taxon>eudicotyledons</taxon>
        <taxon>Gunneridae</taxon>
        <taxon>Pentapetalae</taxon>
        <taxon>Caryophyllales</taxon>
        <taxon>Chenopodiaceae</taxon>
        <taxon>Betoideae</taxon>
        <taxon>Beta</taxon>
    </lineage>
</organism>
<dbReference type="EMBL" id="KQ090215">
    <property type="protein sequence ID" value="KMS99520.1"/>
    <property type="molecule type" value="Genomic_DNA"/>
</dbReference>
<sequence>MNNENEDKRASEFDQCYVSDESSSLPTPYFSDYLLEPVQINEHQVYPTSNETCLMEHMEETTELDQVNSFVFVDSLTNETLDMDTCVEVNDDFPSEENYTNDSYTPTISEDNEDSIGNALEEIHVEHNVLVKPELEVSSGMDDDNLNEPSKSLAFNASLKASACNLEYIDPNCLNTELEPAPWTLIIPLPNLCPFHYLLKPLEYSSNQHDTNDIACVQDDFKFSMHSYLPAVQNVTPQYDYLVMIRRTHLHGNQYDYSKAFDKLQRTLTIISMSGCVLCCVDLSWKQPGYSAGS</sequence>
<dbReference type="AlphaFoldDB" id="A0A0J8E8U6"/>
<evidence type="ECO:0000313" key="3">
    <source>
        <dbReference type="Proteomes" id="UP000035740"/>
    </source>
</evidence>
<protein>
    <submittedName>
        <fullName evidence="2">Uncharacterized protein</fullName>
    </submittedName>
</protein>
<evidence type="ECO:0000313" key="2">
    <source>
        <dbReference type="EMBL" id="KMS99520.1"/>
    </source>
</evidence>
<accession>A0A0J8E8U6</accession>
<dbReference type="Proteomes" id="UP000035740">
    <property type="component" value="Unassembled WGS sequence"/>
</dbReference>